<keyword evidence="4" id="KW-1185">Reference proteome</keyword>
<feature type="region of interest" description="Disordered" evidence="1">
    <location>
        <begin position="69"/>
        <end position="91"/>
    </location>
</feature>
<name>A0A2P4WZP6_9STRA</name>
<sequence>MMSSRTIASPIFVVLLTMITALVSSATALVEVSNEIAEIPTHSQSPFLRESTATMMRFLRGGDINGVVDNEDVNDEERVSPGDKLKSLNWV</sequence>
<feature type="compositionally biased region" description="Basic and acidic residues" evidence="1">
    <location>
        <begin position="76"/>
        <end position="91"/>
    </location>
</feature>
<evidence type="ECO:0000313" key="4">
    <source>
        <dbReference type="Proteomes" id="UP000237271"/>
    </source>
</evidence>
<protein>
    <submittedName>
        <fullName evidence="3">RxLR effector</fullName>
    </submittedName>
</protein>
<dbReference type="AlphaFoldDB" id="A0A2P4WZP6"/>
<evidence type="ECO:0000256" key="1">
    <source>
        <dbReference type="SAM" id="MobiDB-lite"/>
    </source>
</evidence>
<dbReference type="Proteomes" id="UP000237271">
    <property type="component" value="Unassembled WGS sequence"/>
</dbReference>
<evidence type="ECO:0000256" key="2">
    <source>
        <dbReference type="SAM" id="SignalP"/>
    </source>
</evidence>
<proteinExistence type="predicted"/>
<dbReference type="EMBL" id="NCKW01020158">
    <property type="protein sequence ID" value="POM58763.1"/>
    <property type="molecule type" value="Genomic_DNA"/>
</dbReference>
<reference evidence="3 4" key="1">
    <citation type="journal article" date="2017" name="Genome Biol. Evol.">
        <title>Phytophthora megakarya and P. palmivora, closely related causal agents of cacao black pod rot, underwent increases in genome sizes and gene numbers by different mechanisms.</title>
        <authorList>
            <person name="Ali S.S."/>
            <person name="Shao J."/>
            <person name="Lary D.J."/>
            <person name="Kronmiller B."/>
            <person name="Shen D."/>
            <person name="Strem M.D."/>
            <person name="Amoako-Attah I."/>
            <person name="Akrofi A.Y."/>
            <person name="Begoude B.A."/>
            <person name="Ten Hoopen G.M."/>
            <person name="Coulibaly K."/>
            <person name="Kebe B.I."/>
            <person name="Melnick R.L."/>
            <person name="Guiltinan M.J."/>
            <person name="Tyler B.M."/>
            <person name="Meinhardt L.W."/>
            <person name="Bailey B.A."/>
        </authorList>
    </citation>
    <scope>NUCLEOTIDE SEQUENCE [LARGE SCALE GENOMIC DNA]</scope>
    <source>
        <strain evidence="4">sbr112.9</strain>
    </source>
</reference>
<evidence type="ECO:0000313" key="3">
    <source>
        <dbReference type="EMBL" id="POM58763.1"/>
    </source>
</evidence>
<accession>A0A2P4WZP6</accession>
<feature type="chain" id="PRO_5015147763" evidence="2">
    <location>
        <begin position="29"/>
        <end position="91"/>
    </location>
</feature>
<feature type="signal peptide" evidence="2">
    <location>
        <begin position="1"/>
        <end position="28"/>
    </location>
</feature>
<comment type="caution">
    <text evidence="3">The sequence shown here is derived from an EMBL/GenBank/DDBJ whole genome shotgun (WGS) entry which is preliminary data.</text>
</comment>
<gene>
    <name evidence="3" type="ORF">PHPALM_36548</name>
</gene>
<keyword evidence="2" id="KW-0732">Signal</keyword>
<organism evidence="3 4">
    <name type="scientific">Phytophthora palmivora</name>
    <dbReference type="NCBI Taxonomy" id="4796"/>
    <lineage>
        <taxon>Eukaryota</taxon>
        <taxon>Sar</taxon>
        <taxon>Stramenopiles</taxon>
        <taxon>Oomycota</taxon>
        <taxon>Peronosporomycetes</taxon>
        <taxon>Peronosporales</taxon>
        <taxon>Peronosporaceae</taxon>
        <taxon>Phytophthora</taxon>
    </lineage>
</organism>